<evidence type="ECO:0000313" key="3">
    <source>
        <dbReference type="Proteomes" id="UP001273166"/>
    </source>
</evidence>
<reference evidence="2" key="2">
    <citation type="submission" date="2023-06" db="EMBL/GenBank/DDBJ databases">
        <authorList>
            <consortium name="Lawrence Berkeley National Laboratory"/>
            <person name="Mondo S.J."/>
            <person name="Hensen N."/>
            <person name="Bonometti L."/>
            <person name="Westerberg I."/>
            <person name="Brannstrom I.O."/>
            <person name="Guillou S."/>
            <person name="Cros-Aarteil S."/>
            <person name="Calhoun S."/>
            <person name="Haridas S."/>
            <person name="Kuo A."/>
            <person name="Pangilinan J."/>
            <person name="Riley R."/>
            <person name="Labutti K."/>
            <person name="Andreopoulos B."/>
            <person name="Lipzen A."/>
            <person name="Chen C."/>
            <person name="Yanf M."/>
            <person name="Daum C."/>
            <person name="Ng V."/>
            <person name="Clum A."/>
            <person name="Steindorff A."/>
            <person name="Ohm R."/>
            <person name="Martin F."/>
            <person name="Silar P."/>
            <person name="Natvig D."/>
            <person name="Lalanne C."/>
            <person name="Gautier V."/>
            <person name="Ament-Velasquez S.L."/>
            <person name="Kruys A."/>
            <person name="Hutchinson M.I."/>
            <person name="Powell A.J."/>
            <person name="Barry K."/>
            <person name="Miller A.N."/>
            <person name="Grigoriev I.V."/>
            <person name="Debuchy R."/>
            <person name="Gladieux P."/>
            <person name="Thoren M.H."/>
            <person name="Johannesson H."/>
        </authorList>
    </citation>
    <scope>NUCLEOTIDE SEQUENCE</scope>
    <source>
        <strain evidence="2">CBS 333.67</strain>
    </source>
</reference>
<reference evidence="2" key="1">
    <citation type="journal article" date="2023" name="Mol. Phylogenet. Evol.">
        <title>Genome-scale phylogeny and comparative genomics of the fungal order Sordariales.</title>
        <authorList>
            <person name="Hensen N."/>
            <person name="Bonometti L."/>
            <person name="Westerberg I."/>
            <person name="Brannstrom I.O."/>
            <person name="Guillou S."/>
            <person name="Cros-Aarteil S."/>
            <person name="Calhoun S."/>
            <person name="Haridas S."/>
            <person name="Kuo A."/>
            <person name="Mondo S."/>
            <person name="Pangilinan J."/>
            <person name="Riley R."/>
            <person name="LaButti K."/>
            <person name="Andreopoulos B."/>
            <person name="Lipzen A."/>
            <person name="Chen C."/>
            <person name="Yan M."/>
            <person name="Daum C."/>
            <person name="Ng V."/>
            <person name="Clum A."/>
            <person name="Steindorff A."/>
            <person name="Ohm R.A."/>
            <person name="Martin F."/>
            <person name="Silar P."/>
            <person name="Natvig D.O."/>
            <person name="Lalanne C."/>
            <person name="Gautier V."/>
            <person name="Ament-Velasquez S.L."/>
            <person name="Kruys A."/>
            <person name="Hutchinson M.I."/>
            <person name="Powell A.J."/>
            <person name="Barry K."/>
            <person name="Miller A.N."/>
            <person name="Grigoriev I.V."/>
            <person name="Debuchy R."/>
            <person name="Gladieux P."/>
            <person name="Hiltunen Thoren M."/>
            <person name="Johannesson H."/>
        </authorList>
    </citation>
    <scope>NUCLEOTIDE SEQUENCE</scope>
    <source>
        <strain evidence="2">CBS 333.67</strain>
    </source>
</reference>
<dbReference type="Proteomes" id="UP001273166">
    <property type="component" value="Unassembled WGS sequence"/>
</dbReference>
<evidence type="ECO:0000313" key="2">
    <source>
        <dbReference type="EMBL" id="KAK3306163.1"/>
    </source>
</evidence>
<evidence type="ECO:0000256" key="1">
    <source>
        <dbReference type="SAM" id="SignalP"/>
    </source>
</evidence>
<name>A0AAJ0GU13_9PEZI</name>
<organism evidence="2 3">
    <name type="scientific">Chaetomium strumarium</name>
    <dbReference type="NCBI Taxonomy" id="1170767"/>
    <lineage>
        <taxon>Eukaryota</taxon>
        <taxon>Fungi</taxon>
        <taxon>Dikarya</taxon>
        <taxon>Ascomycota</taxon>
        <taxon>Pezizomycotina</taxon>
        <taxon>Sordariomycetes</taxon>
        <taxon>Sordariomycetidae</taxon>
        <taxon>Sordariales</taxon>
        <taxon>Chaetomiaceae</taxon>
        <taxon>Chaetomium</taxon>
    </lineage>
</organism>
<gene>
    <name evidence="2" type="ORF">B0T15DRAFT_503142</name>
</gene>
<keyword evidence="3" id="KW-1185">Reference proteome</keyword>
<dbReference type="GeneID" id="87886291"/>
<keyword evidence="1" id="KW-0732">Signal</keyword>
<protein>
    <submittedName>
        <fullName evidence="2">Uncharacterized protein</fullName>
    </submittedName>
</protein>
<feature type="chain" id="PRO_5042575218" evidence="1">
    <location>
        <begin position="18"/>
        <end position="103"/>
    </location>
</feature>
<dbReference type="EMBL" id="JAUDZG010000004">
    <property type="protein sequence ID" value="KAK3306163.1"/>
    <property type="molecule type" value="Genomic_DNA"/>
</dbReference>
<proteinExistence type="predicted"/>
<dbReference type="RefSeq" id="XP_062721943.1">
    <property type="nucleotide sequence ID" value="XM_062867462.1"/>
</dbReference>
<feature type="signal peptide" evidence="1">
    <location>
        <begin position="1"/>
        <end position="17"/>
    </location>
</feature>
<accession>A0AAJ0GU13</accession>
<sequence>MKSIAAILLTLATVATAAPSINANAPADAAAMLSSRQECVYDCGCSSPNSDTAACCAAVGGTLGNEGTLCSDMAYATAQAYAQCCGSYICFKSARDCPDVVKG</sequence>
<comment type="caution">
    <text evidence="2">The sequence shown here is derived from an EMBL/GenBank/DDBJ whole genome shotgun (WGS) entry which is preliminary data.</text>
</comment>
<dbReference type="AlphaFoldDB" id="A0AAJ0GU13"/>